<sequence length="106" mass="11523">MCHIFAGQSPDSYAYQTRSVRLGGHSTSIRLDAAFWTILEEIAQNQGTSLAKFLTTLHDEVLELRGEVGNFASLLRCACLRYLAEVKQPNGLVDETALGPIGRAAA</sequence>
<evidence type="ECO:0000313" key="3">
    <source>
        <dbReference type="Proteomes" id="UP000325797"/>
    </source>
</evidence>
<dbReference type="InterPro" id="IPR027373">
    <property type="entry name" value="RHH_dom"/>
</dbReference>
<keyword evidence="3" id="KW-1185">Reference proteome</keyword>
<dbReference type="Gene3D" id="1.10.3990.20">
    <property type="entry name" value="protein bp1543"/>
    <property type="match status" value="1"/>
</dbReference>
<dbReference type="Pfam" id="PF13467">
    <property type="entry name" value="RHH_4"/>
    <property type="match status" value="1"/>
</dbReference>
<dbReference type="RefSeq" id="WP_151118264.1">
    <property type="nucleotide sequence ID" value="NZ_CP042582.1"/>
</dbReference>
<proteinExistence type="predicted"/>
<dbReference type="KEGG" id="hadh:FRZ61_27470"/>
<dbReference type="AlphaFoldDB" id="A0A5J6N1I5"/>
<name>A0A5J6N1I5_9PROT</name>
<dbReference type="InterPro" id="IPR038268">
    <property type="entry name" value="RHH_sf"/>
</dbReference>
<evidence type="ECO:0000259" key="1">
    <source>
        <dbReference type="Pfam" id="PF13467"/>
    </source>
</evidence>
<reference evidence="2 3" key="1">
    <citation type="submission" date="2019-08" db="EMBL/GenBank/DDBJ databases">
        <title>Hyperibacter terrae gen. nov., sp. nov. and Hyperibacter viscosus sp. nov., two new members in the family Rhodospirillaceae isolated from the rhizosphere of Hypericum perforatum.</title>
        <authorList>
            <person name="Noviana Z."/>
        </authorList>
    </citation>
    <scope>NUCLEOTIDE SEQUENCE [LARGE SCALE GENOMIC DNA]</scope>
    <source>
        <strain evidence="2 3">R5959</strain>
    </source>
</reference>
<accession>A0A5J6N1I5</accession>
<dbReference type="OrthoDB" id="5458732at2"/>
<evidence type="ECO:0000313" key="2">
    <source>
        <dbReference type="EMBL" id="QEX22815.1"/>
    </source>
</evidence>
<dbReference type="Proteomes" id="UP000325797">
    <property type="component" value="Chromosome"/>
</dbReference>
<protein>
    <recommendedName>
        <fullName evidence="1">Ribbon-helix-helix domain-containing protein</fullName>
    </recommendedName>
</protein>
<gene>
    <name evidence="2" type="ORF">FRZ61_27470</name>
</gene>
<feature type="domain" description="Ribbon-helix-helix" evidence="1">
    <location>
        <begin position="16"/>
        <end position="83"/>
    </location>
</feature>
<organism evidence="2 3">
    <name type="scientific">Hypericibacter adhaerens</name>
    <dbReference type="NCBI Taxonomy" id="2602016"/>
    <lineage>
        <taxon>Bacteria</taxon>
        <taxon>Pseudomonadati</taxon>
        <taxon>Pseudomonadota</taxon>
        <taxon>Alphaproteobacteria</taxon>
        <taxon>Rhodospirillales</taxon>
        <taxon>Dongiaceae</taxon>
        <taxon>Hypericibacter</taxon>
    </lineage>
</organism>
<dbReference type="EMBL" id="CP042582">
    <property type="protein sequence ID" value="QEX22815.1"/>
    <property type="molecule type" value="Genomic_DNA"/>
</dbReference>